<comment type="caution">
    <text evidence="2">The sequence shown here is derived from an EMBL/GenBank/DDBJ whole genome shotgun (WGS) entry which is preliminary data.</text>
</comment>
<proteinExistence type="predicted"/>
<gene>
    <name evidence="2" type="ORF">N44_03512</name>
</gene>
<dbReference type="EMBL" id="BBPA01000046">
    <property type="protein sequence ID" value="GAL93760.1"/>
    <property type="molecule type" value="Genomic_DNA"/>
</dbReference>
<feature type="domain" description="Methyltransferase FkbM" evidence="1">
    <location>
        <begin position="42"/>
        <end position="203"/>
    </location>
</feature>
<accession>A0A0A1VVJ2</accession>
<dbReference type="SUPFAM" id="SSF53335">
    <property type="entry name" value="S-adenosyl-L-methionine-dependent methyltransferases"/>
    <property type="match status" value="1"/>
</dbReference>
<evidence type="ECO:0000259" key="1">
    <source>
        <dbReference type="Pfam" id="PF05050"/>
    </source>
</evidence>
<dbReference type="Gene3D" id="3.40.50.150">
    <property type="entry name" value="Vaccinia Virus protein VP39"/>
    <property type="match status" value="1"/>
</dbReference>
<dbReference type="Pfam" id="PF05050">
    <property type="entry name" value="Methyltransf_21"/>
    <property type="match status" value="1"/>
</dbReference>
<evidence type="ECO:0000313" key="3">
    <source>
        <dbReference type="Proteomes" id="UP000030321"/>
    </source>
</evidence>
<dbReference type="AlphaFoldDB" id="A0A0A1VVJ2"/>
<organism evidence="2 3">
    <name type="scientific">Microcystis aeruginosa NIES-44</name>
    <dbReference type="NCBI Taxonomy" id="449439"/>
    <lineage>
        <taxon>Bacteria</taxon>
        <taxon>Bacillati</taxon>
        <taxon>Cyanobacteriota</taxon>
        <taxon>Cyanophyceae</taxon>
        <taxon>Oscillatoriophycideae</taxon>
        <taxon>Chroococcales</taxon>
        <taxon>Microcystaceae</taxon>
        <taxon>Microcystis</taxon>
    </lineage>
</organism>
<reference evidence="3" key="1">
    <citation type="journal article" date="2015" name="Genome">
        <title>Whole Genome Sequence of the Non-Microcystin-Producing Microcystis aeruginosa Strain NIES-44.</title>
        <authorList>
            <person name="Okano K."/>
            <person name="Miyata N."/>
            <person name="Ozaki Y."/>
        </authorList>
    </citation>
    <scope>NUCLEOTIDE SEQUENCE [LARGE SCALE GENOMIC DNA]</scope>
    <source>
        <strain evidence="3">NIES-44</strain>
    </source>
</reference>
<sequence length="299" mass="34999">MLYWFIGLWRLVLCFIKPTPAYFSSLLSCPQKLIMNKNLIIDVGVHQGEDTEYYLKKGFCVVGIEADPQLYETTKNRLQSYINDGQLQLLNLAIAPQEGEIIFYTNLNHSVWGTISPDWVKRNEFYGTKSLEITVKSAKFENILQEFGIPYYLKVDIEGADLLCVKALRQFDSKPKFISIESDKTSWNNLLKEFKILKELGYQKFKVINQRKISQQVCPFPEKEGKYFEHQFEFGSSGLFGEETPGKWLSETQAINLYKRIFLYYQIFRMNGFIYKVNLGKKLLEKFQVIEPWYDTHAS</sequence>
<name>A0A0A1VVJ2_MICAE</name>
<evidence type="ECO:0000313" key="2">
    <source>
        <dbReference type="EMBL" id="GAL93760.1"/>
    </source>
</evidence>
<dbReference type="Proteomes" id="UP000030321">
    <property type="component" value="Unassembled WGS sequence"/>
</dbReference>
<protein>
    <recommendedName>
        <fullName evidence="1">Methyltransferase FkbM domain-containing protein</fullName>
    </recommendedName>
</protein>
<dbReference type="InterPro" id="IPR029063">
    <property type="entry name" value="SAM-dependent_MTases_sf"/>
</dbReference>
<dbReference type="InterPro" id="IPR006342">
    <property type="entry name" value="FkbM_mtfrase"/>
</dbReference>
<dbReference type="NCBIfam" id="TIGR01444">
    <property type="entry name" value="fkbM_fam"/>
    <property type="match status" value="1"/>
</dbReference>